<feature type="compositionally biased region" description="Basic and acidic residues" evidence="5">
    <location>
        <begin position="393"/>
        <end position="413"/>
    </location>
</feature>
<feature type="domain" description="Myosin motor" evidence="6">
    <location>
        <begin position="1"/>
        <end position="117"/>
    </location>
</feature>
<dbReference type="PROSITE" id="PS51456">
    <property type="entry name" value="MYOSIN_MOTOR"/>
    <property type="match status" value="1"/>
</dbReference>
<reference evidence="7" key="1">
    <citation type="submission" date="2019-09" db="EMBL/GenBank/DDBJ databases">
        <title>Draft genome information of white flower Hibiscus syriacus.</title>
        <authorList>
            <person name="Kim Y.-M."/>
        </authorList>
    </citation>
    <scope>NUCLEOTIDE SEQUENCE [LARGE SCALE GENOMIC DNA]</scope>
    <source>
        <strain evidence="7">YM2019G1</strain>
    </source>
</reference>
<dbReference type="GO" id="GO:0003779">
    <property type="term" value="F:actin binding"/>
    <property type="evidence" value="ECO:0007669"/>
    <property type="project" value="UniProtKB-KW"/>
</dbReference>
<dbReference type="SUPFAM" id="SSF52540">
    <property type="entry name" value="P-loop containing nucleoside triphosphate hydrolases"/>
    <property type="match status" value="1"/>
</dbReference>
<dbReference type="GO" id="GO:0005524">
    <property type="term" value="F:ATP binding"/>
    <property type="evidence" value="ECO:0007669"/>
    <property type="project" value="InterPro"/>
</dbReference>
<dbReference type="Proteomes" id="UP000436088">
    <property type="component" value="Unassembled WGS sequence"/>
</dbReference>
<dbReference type="InterPro" id="IPR036961">
    <property type="entry name" value="Kinesin_motor_dom_sf"/>
</dbReference>
<dbReference type="PANTHER" id="PTHR36057:SF1">
    <property type="entry name" value="LIPOPROTEIN LIPID ATTACHMENT SITE-LIKE PROTEIN, PUTATIVE (DUF1223)-RELATED"/>
    <property type="match status" value="1"/>
</dbReference>
<feature type="coiled-coil region" evidence="4">
    <location>
        <begin position="262"/>
        <end position="316"/>
    </location>
</feature>
<dbReference type="GO" id="GO:0016459">
    <property type="term" value="C:myosin complex"/>
    <property type="evidence" value="ECO:0007669"/>
    <property type="project" value="UniProtKB-KW"/>
</dbReference>
<dbReference type="Pfam" id="PF00063">
    <property type="entry name" value="Myosin_head"/>
    <property type="match status" value="1"/>
</dbReference>
<dbReference type="EMBL" id="VEPZ02000969">
    <property type="protein sequence ID" value="KAE8706535.1"/>
    <property type="molecule type" value="Genomic_DNA"/>
</dbReference>
<keyword evidence="8" id="KW-1185">Reference proteome</keyword>
<feature type="region of interest" description="Disordered" evidence="5">
    <location>
        <begin position="578"/>
        <end position="624"/>
    </location>
</feature>
<feature type="compositionally biased region" description="Polar residues" evidence="5">
    <location>
        <begin position="587"/>
        <end position="616"/>
    </location>
</feature>
<evidence type="ECO:0000256" key="3">
    <source>
        <dbReference type="PROSITE-ProRule" id="PRU00782"/>
    </source>
</evidence>
<feature type="compositionally biased region" description="Low complexity" evidence="5">
    <location>
        <begin position="669"/>
        <end position="681"/>
    </location>
</feature>
<feature type="region of interest" description="Disordered" evidence="5">
    <location>
        <begin position="651"/>
        <end position="734"/>
    </location>
</feature>
<evidence type="ECO:0000313" key="7">
    <source>
        <dbReference type="EMBL" id="KAE8706535.1"/>
    </source>
</evidence>
<feature type="compositionally biased region" description="Basic and acidic residues" evidence="5">
    <location>
        <begin position="654"/>
        <end position="668"/>
    </location>
</feature>
<evidence type="ECO:0000256" key="2">
    <source>
        <dbReference type="ARBA" id="ARBA00023175"/>
    </source>
</evidence>
<comment type="caution">
    <text evidence="7">The sequence shown here is derived from an EMBL/GenBank/DDBJ whole genome shotgun (WGS) entry which is preliminary data.</text>
</comment>
<evidence type="ECO:0000256" key="5">
    <source>
        <dbReference type="SAM" id="MobiDB-lite"/>
    </source>
</evidence>
<feature type="region of interest" description="Disordered" evidence="5">
    <location>
        <begin position="835"/>
        <end position="858"/>
    </location>
</feature>
<dbReference type="Gene3D" id="3.40.850.10">
    <property type="entry name" value="Kinesin motor domain"/>
    <property type="match status" value="1"/>
</dbReference>
<accession>A0A6A3ATV1</accession>
<keyword evidence="1 3" id="KW-0518">Myosin</keyword>
<feature type="region of interest" description="Disordered" evidence="5">
    <location>
        <begin position="392"/>
        <end position="435"/>
    </location>
</feature>
<protein>
    <submittedName>
        <fullName evidence="7">Light-harvesting chlorophyll B-binding protein 3</fullName>
    </submittedName>
</protein>
<dbReference type="InterPro" id="IPR001609">
    <property type="entry name" value="Myosin_head_motor_dom-like"/>
</dbReference>
<dbReference type="GO" id="GO:0003774">
    <property type="term" value="F:cytoskeletal motor activity"/>
    <property type="evidence" value="ECO:0007669"/>
    <property type="project" value="InterPro"/>
</dbReference>
<keyword evidence="4" id="KW-0175">Coiled coil</keyword>
<dbReference type="AlphaFoldDB" id="A0A6A3ATV1"/>
<keyword evidence="3" id="KW-0009">Actin-binding</keyword>
<sequence length="1092" mass="119797">MHQLENTKPHFICCIKPNRKQLSSLYDEDHVLQQLRCCGVFEVGRISRSGYPARMAHQKFAERYGSLLLETNESQGPLSISVDVLKQFNVLPEMYQISYTNLYLRIGQIGALEDRRKQALPTGVTETIAPIGATETIAPIGATETIAFADGEIQGKYTNDEARSYSASTKEVASSYSVSTKEVASSYSGSTKEEGSSYSASGSQLLDEQLTAILDIQSVIRGCLVRKHLSNLHALRRLRSRRTRSRKNSEVKDIPNEQPSAMAELQRRILEVEATLGQKEQENVTLREQLRQCEEKMQKEQKNDTLREQLQQYDAKMQKNWKMSYGNNYNVRGKEAKRTGKCHTGTITTVRGKDEKNGGDVAGANCVPATNHVNYFVYMVNVNLAEASLAAAEKSDSPDGQLRRGDIDSKDNVSMHSCGNKSDVGGRENGVSNLNYGNKAQVQGIEERFQDEIKGNEGKTPKAKEEIEAPMWVDLTSEIKLNSQDVDEEWFQTSHLFHQCSSSQLKSKFSCSDEKGVTLELDLAGTSSPTLPHSGESSISGEGIKPKVSFINSKGTSSLKTSSVSVITENGKGKYVKHVSTRGGLERSSSPVADNSGGTNTRSTVTSESIQPQQQQKFREVSSRGFGQTSELLTSVRISLRKSCITRPASRVEVNADRSRRMESRDSKSSSGKSSVGSSASGYEAKRSTVSWINRNEQTPDSRNAARMTEASKRKVKPSNMHNKSNLRGKEGNCNSRIGGLVTITKQTKEEAIKSKASSEIHRPKLSLLNKVNEQKSLAGATKAREKVGVGSKVIGFGKENNTGEIHLNQKCNGKGKAAEGMVAGRKGLNQSVSAKGGKTETVAPKGRVGNQRRGENSTSSIPKILVLTACVRKYIFTGHVFLLYAAPKEFKNPFRIYLSLYGFSNKLSVLISGIPKDPYGSSLWTVRQKAYIEALKLDTMFTPQLVVQGRAQCMPDDEDVLLSTIATALRFPAPSFQANFRRPTSETLQVTLTGSLRSKIDNSGVNVMVASSENGLVNDCSAGENKGKVLSNDFVVRKLEELCNGENIEAKKRISGTVTFTNSNKCAIAVFAQSSSHQIFASQKFQIPDDI</sequence>
<dbReference type="SUPFAM" id="SSF52833">
    <property type="entry name" value="Thioredoxin-like"/>
    <property type="match status" value="1"/>
</dbReference>
<dbReference type="Gene3D" id="6.20.240.20">
    <property type="match status" value="1"/>
</dbReference>
<dbReference type="InterPro" id="IPR027417">
    <property type="entry name" value="P-loop_NTPase"/>
</dbReference>
<evidence type="ECO:0000259" key="6">
    <source>
        <dbReference type="PROSITE" id="PS51456"/>
    </source>
</evidence>
<evidence type="ECO:0000256" key="4">
    <source>
        <dbReference type="SAM" id="Coils"/>
    </source>
</evidence>
<gene>
    <name evidence="7" type="ORF">F3Y22_tig00110392pilonHSYRG00153</name>
</gene>
<feature type="compositionally biased region" description="Polar residues" evidence="5">
    <location>
        <begin position="688"/>
        <end position="702"/>
    </location>
</feature>
<comment type="caution">
    <text evidence="3">Lacks conserved residue(s) required for the propagation of feature annotation.</text>
</comment>
<evidence type="ECO:0000256" key="1">
    <source>
        <dbReference type="ARBA" id="ARBA00023123"/>
    </source>
</evidence>
<dbReference type="Pfam" id="PF06764">
    <property type="entry name" value="DUF1223"/>
    <property type="match status" value="1"/>
</dbReference>
<comment type="similarity">
    <text evidence="3">Belongs to the TRAFAC class myosin-kinesin ATPase superfamily. Myosin family.</text>
</comment>
<dbReference type="InterPro" id="IPR036249">
    <property type="entry name" value="Thioredoxin-like_sf"/>
</dbReference>
<name>A0A6A3ATV1_HIBSY</name>
<dbReference type="InterPro" id="IPR010634">
    <property type="entry name" value="DUF1223"/>
</dbReference>
<organism evidence="7 8">
    <name type="scientific">Hibiscus syriacus</name>
    <name type="common">Rose of Sharon</name>
    <dbReference type="NCBI Taxonomy" id="106335"/>
    <lineage>
        <taxon>Eukaryota</taxon>
        <taxon>Viridiplantae</taxon>
        <taxon>Streptophyta</taxon>
        <taxon>Embryophyta</taxon>
        <taxon>Tracheophyta</taxon>
        <taxon>Spermatophyta</taxon>
        <taxon>Magnoliopsida</taxon>
        <taxon>eudicotyledons</taxon>
        <taxon>Gunneridae</taxon>
        <taxon>Pentapetalae</taxon>
        <taxon>rosids</taxon>
        <taxon>malvids</taxon>
        <taxon>Malvales</taxon>
        <taxon>Malvaceae</taxon>
        <taxon>Malvoideae</taxon>
        <taxon>Hibiscus</taxon>
    </lineage>
</organism>
<keyword evidence="2" id="KW-0505">Motor protein</keyword>
<dbReference type="PROSITE" id="PS50096">
    <property type="entry name" value="IQ"/>
    <property type="match status" value="1"/>
</dbReference>
<dbReference type="PANTHER" id="PTHR36057">
    <property type="match status" value="1"/>
</dbReference>
<evidence type="ECO:0000313" key="8">
    <source>
        <dbReference type="Proteomes" id="UP000436088"/>
    </source>
</evidence>
<proteinExistence type="inferred from homology"/>